<dbReference type="AlphaFoldDB" id="A0A7W9FF12"/>
<evidence type="ECO:0000313" key="9">
    <source>
        <dbReference type="EMBL" id="MBB5744929.1"/>
    </source>
</evidence>
<gene>
    <name evidence="9" type="ORF">GGR13_000501</name>
</gene>
<dbReference type="Gene3D" id="3.40.30.10">
    <property type="entry name" value="Glutaredoxin"/>
    <property type="match status" value="1"/>
</dbReference>
<evidence type="ECO:0000256" key="7">
    <source>
        <dbReference type="RuleBase" id="RU364065"/>
    </source>
</evidence>
<dbReference type="GO" id="GO:0015038">
    <property type="term" value="F:glutathione disulfide oxidoreductase activity"/>
    <property type="evidence" value="ECO:0007669"/>
    <property type="project" value="UniProtKB-UniRule"/>
</dbReference>
<dbReference type="CDD" id="cd03418">
    <property type="entry name" value="GRX_GRXb_1_3_like"/>
    <property type="match status" value="1"/>
</dbReference>
<dbReference type="InterPro" id="IPR002109">
    <property type="entry name" value="Glutaredoxin"/>
</dbReference>
<dbReference type="GO" id="GO:0005737">
    <property type="term" value="C:cytoplasm"/>
    <property type="evidence" value="ECO:0007669"/>
    <property type="project" value="TreeGrafter"/>
</dbReference>
<dbReference type="NCBIfam" id="TIGR02181">
    <property type="entry name" value="GRX_bact"/>
    <property type="match status" value="1"/>
</dbReference>
<comment type="caution">
    <text evidence="9">The sequence shown here is derived from an EMBL/GenBank/DDBJ whole genome shotgun (WGS) entry which is preliminary data.</text>
</comment>
<accession>A0A7W9FF12</accession>
<dbReference type="PANTHER" id="PTHR45694">
    <property type="entry name" value="GLUTAREDOXIN 2"/>
    <property type="match status" value="1"/>
</dbReference>
<dbReference type="RefSeq" id="WP_183211879.1">
    <property type="nucleotide sequence ID" value="NZ_JACHOR010000001.1"/>
</dbReference>
<dbReference type="InterPro" id="IPR011767">
    <property type="entry name" value="GLR_AS"/>
</dbReference>
<dbReference type="EMBL" id="JACHOR010000001">
    <property type="protein sequence ID" value="MBB5744929.1"/>
    <property type="molecule type" value="Genomic_DNA"/>
</dbReference>
<keyword evidence="4 7" id="KW-0249">Electron transport</keyword>
<evidence type="ECO:0000313" key="10">
    <source>
        <dbReference type="Proteomes" id="UP000545037"/>
    </source>
</evidence>
<keyword evidence="10" id="KW-1185">Reference proteome</keyword>
<dbReference type="PROSITE" id="PS51354">
    <property type="entry name" value="GLUTAREDOXIN_2"/>
    <property type="match status" value="1"/>
</dbReference>
<dbReference type="PANTHER" id="PTHR45694:SF18">
    <property type="entry name" value="GLUTAREDOXIN-1-RELATED"/>
    <property type="match status" value="1"/>
</dbReference>
<evidence type="ECO:0000256" key="6">
    <source>
        <dbReference type="ARBA" id="ARBA00023284"/>
    </source>
</evidence>
<dbReference type="Proteomes" id="UP000545037">
    <property type="component" value="Unassembled WGS sequence"/>
</dbReference>
<evidence type="ECO:0000256" key="1">
    <source>
        <dbReference type="ARBA" id="ARBA00002549"/>
    </source>
</evidence>
<dbReference type="GO" id="GO:0034599">
    <property type="term" value="P:cellular response to oxidative stress"/>
    <property type="evidence" value="ECO:0007669"/>
    <property type="project" value="TreeGrafter"/>
</dbReference>
<dbReference type="PRINTS" id="PR00160">
    <property type="entry name" value="GLUTAREDOXIN"/>
</dbReference>
<dbReference type="InterPro" id="IPR011900">
    <property type="entry name" value="GRX_bact"/>
</dbReference>
<sequence length="85" mass="8802">MADVVIYTKPGCPYCAAALSLLARKGANVTEIVASSDPAKKSEMVEKSGGKATFPQIFIGGKHVGGSDDVHALDRRGQLDSLLAA</sequence>
<reference evidence="9 10" key="1">
    <citation type="submission" date="2020-08" db="EMBL/GenBank/DDBJ databases">
        <title>Genomic Encyclopedia of Type Strains, Phase IV (KMG-IV): sequencing the most valuable type-strain genomes for metagenomic binning, comparative biology and taxonomic classification.</title>
        <authorList>
            <person name="Goeker M."/>
        </authorList>
    </citation>
    <scope>NUCLEOTIDE SEQUENCE [LARGE SCALE GENOMIC DNA]</scope>
    <source>
        <strain evidence="9 10">DSM 4737</strain>
    </source>
</reference>
<evidence type="ECO:0000256" key="5">
    <source>
        <dbReference type="ARBA" id="ARBA00023157"/>
    </source>
</evidence>
<comment type="function">
    <text evidence="1 7">Has a glutathione-disulfide oxidoreductase activity in the presence of NADPH and glutathione reductase. Reduces low molecular weight disulfides and proteins.</text>
</comment>
<dbReference type="SUPFAM" id="SSF52833">
    <property type="entry name" value="Thioredoxin-like"/>
    <property type="match status" value="1"/>
</dbReference>
<evidence type="ECO:0000256" key="4">
    <source>
        <dbReference type="ARBA" id="ARBA00022982"/>
    </source>
</evidence>
<dbReference type="InterPro" id="IPR036249">
    <property type="entry name" value="Thioredoxin-like_sf"/>
</dbReference>
<keyword evidence="5" id="KW-1015">Disulfide bond</keyword>
<comment type="similarity">
    <text evidence="2 7">Belongs to the glutaredoxin family.</text>
</comment>
<keyword evidence="3 7" id="KW-0813">Transport</keyword>
<evidence type="ECO:0000256" key="3">
    <source>
        <dbReference type="ARBA" id="ARBA00022448"/>
    </source>
</evidence>
<organism evidence="9 10">
    <name type="scientific">Brevundimonas variabilis</name>
    <dbReference type="NCBI Taxonomy" id="74312"/>
    <lineage>
        <taxon>Bacteria</taxon>
        <taxon>Pseudomonadati</taxon>
        <taxon>Pseudomonadota</taxon>
        <taxon>Alphaproteobacteria</taxon>
        <taxon>Caulobacterales</taxon>
        <taxon>Caulobacteraceae</taxon>
        <taxon>Brevundimonas</taxon>
    </lineage>
</organism>
<evidence type="ECO:0000256" key="2">
    <source>
        <dbReference type="ARBA" id="ARBA00007787"/>
    </source>
</evidence>
<dbReference type="PROSITE" id="PS00195">
    <property type="entry name" value="GLUTAREDOXIN_1"/>
    <property type="match status" value="1"/>
</dbReference>
<dbReference type="Pfam" id="PF00462">
    <property type="entry name" value="Glutaredoxin"/>
    <property type="match status" value="1"/>
</dbReference>
<feature type="domain" description="Glutaredoxin" evidence="8">
    <location>
        <begin position="4"/>
        <end position="64"/>
    </location>
</feature>
<dbReference type="InterPro" id="IPR014025">
    <property type="entry name" value="Glutaredoxin_subgr"/>
</dbReference>
<keyword evidence="7" id="KW-0963">Cytoplasm</keyword>
<protein>
    <recommendedName>
        <fullName evidence="7">Glutaredoxin</fullName>
    </recommendedName>
</protein>
<proteinExistence type="inferred from homology"/>
<name>A0A7W9FF12_9CAUL</name>
<keyword evidence="6 7" id="KW-0676">Redox-active center</keyword>
<evidence type="ECO:0000259" key="8">
    <source>
        <dbReference type="Pfam" id="PF00462"/>
    </source>
</evidence>
<dbReference type="GO" id="GO:0045454">
    <property type="term" value="P:cell redox homeostasis"/>
    <property type="evidence" value="ECO:0007669"/>
    <property type="project" value="InterPro"/>
</dbReference>